<sequence>MALGPAPGEEVSRTTGGASPTTAGHGAEAPGRRAPGTRLTGAPSDSSCSYDQGVPTPVLATKLFAPARRSQVVERPRLTAQLDATLDAGHRLTLVSAPAGFGKTTALSDWLVHLARRQPQVRVAWLSLDDADNDLTRLMTHVVASLDGAGLGVDPAVLEALHTGPPATALTAFVNDVTRAGGSAAGKRWVLVLDDYHVIEASDVLEAVAFLLEHVPDHLRLVVATRSDPPLPLARLRTSGRLTEVRAADLRFRPDEARELLNRAMGLDLTPADVDALEGRTEGWVAGLQLAALSLRGMTGPGEVAGFVEAFTGSNRFVIDYLADEVLARQDSWVRDFLLDTAVLDRLTGPLCDAVTGRADGTSMLVDLERANLFLVPLDTDRRWYRYHHLFADVLQARLRADRPDRVPGLHQRAGVWLGDHGLVEDAVRHTLAAGDVGRAAHLMETALPELRRNRRDGVLLSWVPLLPEAVVRRSPVLSILSGWSLMMSGDLDGAEARFDDAEVALAAGAVDPGLAAAWADTDDLRTAPAILAVYRASLAQARGDVAGTVRHARRALELARPGDHFVRGAGAGFLGLAAWAAGDVREALSTFSGALHSLRAAGNLVDELDGTVVLADMWVATGRPGRARRLCEQALQTATDGGHPYLRAAADLHVALAELDREIDELAGAEVHLETARVLGERTSITENRHRWFVAMSQVRAARGDHESAAALLDQAELLYRHGFYPDLRPIAAMRARVHIGAGDLAAARAWAERRGIGVGDDPDLLREYEHLTLARLLLADHRAGRHDAGSASPAEVLGLLDRLHTAAVSDGREGSVLEIRVLQALAHDAHGDLSSALARLGRALGEAPEPDSHVRLYLDEGAPVLALLDRLARLPEPTAGADDEAFHGEGGEAVPARARRLLERVRTVELAEPAPPLVEPLSHREVDVLRLLATELTGPEIARELYITVNTLRTHTKHIFTKLDARTRAAAVRRARERGLLQPPLEPPGHRTVTTSVTS</sequence>
<keyword evidence="3" id="KW-0804">Transcription</keyword>
<dbReference type="InterPro" id="IPR041664">
    <property type="entry name" value="AAA_16"/>
</dbReference>
<dbReference type="SMART" id="SM00421">
    <property type="entry name" value="HTH_LUXR"/>
    <property type="match status" value="1"/>
</dbReference>
<feature type="domain" description="HTH luxR-type" evidence="5">
    <location>
        <begin position="916"/>
        <end position="981"/>
    </location>
</feature>
<dbReference type="Gene3D" id="1.10.10.10">
    <property type="entry name" value="Winged helix-like DNA-binding domain superfamily/Winged helix DNA-binding domain"/>
    <property type="match status" value="1"/>
</dbReference>
<dbReference type="EMBL" id="RKRA01000001">
    <property type="protein sequence ID" value="RPF28322.1"/>
    <property type="molecule type" value="Genomic_DNA"/>
</dbReference>
<evidence type="ECO:0000256" key="3">
    <source>
        <dbReference type="ARBA" id="ARBA00023163"/>
    </source>
</evidence>
<dbReference type="Pfam" id="PF00196">
    <property type="entry name" value="GerE"/>
    <property type="match status" value="1"/>
</dbReference>
<dbReference type="InterPro" id="IPR059106">
    <property type="entry name" value="WHD_MalT"/>
</dbReference>
<evidence type="ECO:0000313" key="7">
    <source>
        <dbReference type="Proteomes" id="UP000280726"/>
    </source>
</evidence>
<dbReference type="Pfam" id="PF25873">
    <property type="entry name" value="WHD_MalT"/>
    <property type="match status" value="1"/>
</dbReference>
<accession>A0A3N4ZS72</accession>
<comment type="caution">
    <text evidence="6">The sequence shown here is derived from an EMBL/GenBank/DDBJ whole genome shotgun (WGS) entry which is preliminary data.</text>
</comment>
<name>A0A3N4ZS72_9MICO</name>
<dbReference type="InterPro" id="IPR027417">
    <property type="entry name" value="P-loop_NTPase"/>
</dbReference>
<dbReference type="InterPro" id="IPR041617">
    <property type="entry name" value="TPR_MalT"/>
</dbReference>
<evidence type="ECO:0000256" key="1">
    <source>
        <dbReference type="ARBA" id="ARBA00023015"/>
    </source>
</evidence>
<dbReference type="AlphaFoldDB" id="A0A3N4ZS72"/>
<dbReference type="InterPro" id="IPR000792">
    <property type="entry name" value="Tscrpt_reg_LuxR_C"/>
</dbReference>
<keyword evidence="2" id="KW-0238">DNA-binding</keyword>
<proteinExistence type="predicted"/>
<dbReference type="Proteomes" id="UP000280726">
    <property type="component" value="Unassembled WGS sequence"/>
</dbReference>
<keyword evidence="1" id="KW-0805">Transcription regulation</keyword>
<dbReference type="GO" id="GO:0006355">
    <property type="term" value="P:regulation of DNA-templated transcription"/>
    <property type="evidence" value="ECO:0007669"/>
    <property type="project" value="InterPro"/>
</dbReference>
<dbReference type="Pfam" id="PF17874">
    <property type="entry name" value="TPR_MalT"/>
    <property type="match status" value="1"/>
</dbReference>
<dbReference type="Gene3D" id="3.40.50.300">
    <property type="entry name" value="P-loop containing nucleotide triphosphate hydrolases"/>
    <property type="match status" value="1"/>
</dbReference>
<dbReference type="InterPro" id="IPR016032">
    <property type="entry name" value="Sig_transdc_resp-reg_C-effctor"/>
</dbReference>
<evidence type="ECO:0000259" key="5">
    <source>
        <dbReference type="PROSITE" id="PS50043"/>
    </source>
</evidence>
<dbReference type="SUPFAM" id="SSF48452">
    <property type="entry name" value="TPR-like"/>
    <property type="match status" value="1"/>
</dbReference>
<dbReference type="Gene3D" id="1.25.40.10">
    <property type="entry name" value="Tetratricopeptide repeat domain"/>
    <property type="match status" value="1"/>
</dbReference>
<protein>
    <submittedName>
        <fullName evidence="6">LuxR family maltose regulon positive regulatory protein</fullName>
    </submittedName>
</protein>
<gene>
    <name evidence="6" type="ORF">EDD32_2845</name>
</gene>
<feature type="compositionally biased region" description="Polar residues" evidence="4">
    <location>
        <begin position="13"/>
        <end position="22"/>
    </location>
</feature>
<dbReference type="Pfam" id="PF13191">
    <property type="entry name" value="AAA_16"/>
    <property type="match status" value="1"/>
</dbReference>
<dbReference type="PRINTS" id="PR00038">
    <property type="entry name" value="HTHLUXR"/>
</dbReference>
<dbReference type="PROSITE" id="PS50043">
    <property type="entry name" value="HTH_LUXR_2"/>
    <property type="match status" value="1"/>
</dbReference>
<dbReference type="CDD" id="cd06170">
    <property type="entry name" value="LuxR_C_like"/>
    <property type="match status" value="1"/>
</dbReference>
<feature type="region of interest" description="Disordered" evidence="4">
    <location>
        <begin position="982"/>
        <end position="1001"/>
    </location>
</feature>
<evidence type="ECO:0000256" key="4">
    <source>
        <dbReference type="SAM" id="MobiDB-lite"/>
    </source>
</evidence>
<reference evidence="6 7" key="1">
    <citation type="submission" date="2018-11" db="EMBL/GenBank/DDBJ databases">
        <title>Sequencing the genomes of 1000 actinobacteria strains.</title>
        <authorList>
            <person name="Klenk H.-P."/>
        </authorList>
    </citation>
    <scope>NUCLEOTIDE SEQUENCE [LARGE SCALE GENOMIC DNA]</scope>
    <source>
        <strain evidence="6 7">DSM 14418</strain>
    </source>
</reference>
<dbReference type="PANTHER" id="PTHR44688:SF16">
    <property type="entry name" value="DNA-BINDING TRANSCRIPTIONAL ACTIVATOR DEVR_DOSR"/>
    <property type="match status" value="1"/>
</dbReference>
<dbReference type="SUPFAM" id="SSF52540">
    <property type="entry name" value="P-loop containing nucleoside triphosphate hydrolases"/>
    <property type="match status" value="1"/>
</dbReference>
<dbReference type="InterPro" id="IPR036388">
    <property type="entry name" value="WH-like_DNA-bd_sf"/>
</dbReference>
<dbReference type="InterPro" id="IPR011990">
    <property type="entry name" value="TPR-like_helical_dom_sf"/>
</dbReference>
<evidence type="ECO:0000313" key="6">
    <source>
        <dbReference type="EMBL" id="RPF28322.1"/>
    </source>
</evidence>
<dbReference type="PANTHER" id="PTHR44688">
    <property type="entry name" value="DNA-BINDING TRANSCRIPTIONAL ACTIVATOR DEVR_DOSR"/>
    <property type="match status" value="1"/>
</dbReference>
<organism evidence="6 7">
    <name type="scientific">Georgenia muralis</name>
    <dbReference type="NCBI Taxonomy" id="154117"/>
    <lineage>
        <taxon>Bacteria</taxon>
        <taxon>Bacillati</taxon>
        <taxon>Actinomycetota</taxon>
        <taxon>Actinomycetes</taxon>
        <taxon>Micrococcales</taxon>
        <taxon>Bogoriellaceae</taxon>
        <taxon>Georgenia</taxon>
    </lineage>
</organism>
<feature type="region of interest" description="Disordered" evidence="4">
    <location>
        <begin position="1"/>
        <end position="51"/>
    </location>
</feature>
<dbReference type="GO" id="GO:0003677">
    <property type="term" value="F:DNA binding"/>
    <property type="evidence" value="ECO:0007669"/>
    <property type="project" value="UniProtKB-KW"/>
</dbReference>
<dbReference type="SUPFAM" id="SSF46894">
    <property type="entry name" value="C-terminal effector domain of the bipartite response regulators"/>
    <property type="match status" value="1"/>
</dbReference>
<evidence type="ECO:0000256" key="2">
    <source>
        <dbReference type="ARBA" id="ARBA00023125"/>
    </source>
</evidence>
<keyword evidence="7" id="KW-1185">Reference proteome</keyword>